<keyword evidence="3" id="KW-1185">Reference proteome</keyword>
<dbReference type="EMBL" id="FPJA01000013">
    <property type="protein sequence ID" value="SFW61267.1"/>
    <property type="molecule type" value="Genomic_DNA"/>
</dbReference>
<dbReference type="InterPro" id="IPR033248">
    <property type="entry name" value="Transketolase_C"/>
</dbReference>
<proteinExistence type="predicted"/>
<dbReference type="InterPro" id="IPR009014">
    <property type="entry name" value="Transketo_C/PFOR_II"/>
</dbReference>
<dbReference type="AlphaFoldDB" id="A0A1K1QNQ6"/>
<dbReference type="PANTHER" id="PTHR43825:SF5">
    <property type="entry name" value="HYPOTHETICAL TRANSKETOLASE FAMILY PROTEIN"/>
    <property type="match status" value="1"/>
</dbReference>
<dbReference type="SMART" id="SM00861">
    <property type="entry name" value="Transket_pyr"/>
    <property type="match status" value="1"/>
</dbReference>
<dbReference type="Gene3D" id="3.40.50.970">
    <property type="match status" value="1"/>
</dbReference>
<accession>A0A1K1QNQ6</accession>
<dbReference type="RefSeq" id="WP_072306910.1">
    <property type="nucleotide sequence ID" value="NZ_FPJA01000013.1"/>
</dbReference>
<dbReference type="InterPro" id="IPR051157">
    <property type="entry name" value="PDH/Transketolase"/>
</dbReference>
<organism evidence="2 3">
    <name type="scientific">Selenomonas ruminantium</name>
    <dbReference type="NCBI Taxonomy" id="971"/>
    <lineage>
        <taxon>Bacteria</taxon>
        <taxon>Bacillati</taxon>
        <taxon>Bacillota</taxon>
        <taxon>Negativicutes</taxon>
        <taxon>Selenomonadales</taxon>
        <taxon>Selenomonadaceae</taxon>
        <taxon>Selenomonas</taxon>
    </lineage>
</organism>
<name>A0A1K1QNQ6_SELRU</name>
<dbReference type="Pfam" id="PF02779">
    <property type="entry name" value="Transket_pyr"/>
    <property type="match status" value="1"/>
</dbReference>
<dbReference type="SUPFAM" id="SSF52518">
    <property type="entry name" value="Thiamin diphosphate-binding fold (THDP-binding)"/>
    <property type="match status" value="1"/>
</dbReference>
<dbReference type="Gene3D" id="3.40.50.920">
    <property type="match status" value="1"/>
</dbReference>
<sequence length="304" mass="33347">MQSAYIGKLMEIAERDDKVMHLLADSGTGYDEMFRYNFPKQIYNFGISEEHMVAAAAGMATVGYVPFVYTAGAFLAYRSLEFIRDDICFQNLNVKIVGMGSGLSWSSLGPTHHTTEDVAVLRSLPHLLLLSPATPRQVAACVQVAYEHHGPVYIRIGMNHEKEFFADNYTLNTASNDVLQENGDISIFVTGSILEEVQGAVEALEKEGYGVNLINVPVIKPLANGQILSMAKKSRLCFTVEEHNVLGGMGSAIAEVLTENGVGVPLYRIGLKDIFAMGYGTHAAVRKANSLDAYSIYQQIKERL</sequence>
<dbReference type="Pfam" id="PF02780">
    <property type="entry name" value="Transketolase_C"/>
    <property type="match status" value="1"/>
</dbReference>
<gene>
    <name evidence="2" type="ORF">SAMN02910323_0007</name>
</gene>
<dbReference type="PANTHER" id="PTHR43825">
    <property type="entry name" value="PYRUVATE DEHYDROGENASE E1 COMPONENT"/>
    <property type="match status" value="1"/>
</dbReference>
<dbReference type="Proteomes" id="UP000182958">
    <property type="component" value="Unassembled WGS sequence"/>
</dbReference>
<dbReference type="SUPFAM" id="SSF52922">
    <property type="entry name" value="TK C-terminal domain-like"/>
    <property type="match status" value="1"/>
</dbReference>
<dbReference type="CDD" id="cd07033">
    <property type="entry name" value="TPP_PYR_DXS_TK_like"/>
    <property type="match status" value="1"/>
</dbReference>
<protein>
    <submittedName>
        <fullName evidence="2">Transketolase</fullName>
    </submittedName>
</protein>
<evidence type="ECO:0000259" key="1">
    <source>
        <dbReference type="SMART" id="SM00861"/>
    </source>
</evidence>
<dbReference type="InterPro" id="IPR029061">
    <property type="entry name" value="THDP-binding"/>
</dbReference>
<evidence type="ECO:0000313" key="3">
    <source>
        <dbReference type="Proteomes" id="UP000182958"/>
    </source>
</evidence>
<reference evidence="3" key="1">
    <citation type="submission" date="2016-11" db="EMBL/GenBank/DDBJ databases">
        <authorList>
            <person name="Varghese N."/>
            <person name="Submissions S."/>
        </authorList>
    </citation>
    <scope>NUCLEOTIDE SEQUENCE [LARGE SCALE GENOMIC DNA]</scope>
    <source>
        <strain evidence="3">C3</strain>
    </source>
</reference>
<dbReference type="InterPro" id="IPR005475">
    <property type="entry name" value="Transketolase-like_Pyr-bd"/>
</dbReference>
<feature type="domain" description="Transketolase-like pyrimidine-binding" evidence="1">
    <location>
        <begin position="1"/>
        <end position="163"/>
    </location>
</feature>
<evidence type="ECO:0000313" key="2">
    <source>
        <dbReference type="EMBL" id="SFW61267.1"/>
    </source>
</evidence>